<evidence type="ECO:0000313" key="2">
    <source>
        <dbReference type="EMBL" id="GGF36127.1"/>
    </source>
</evidence>
<organism evidence="2 3">
    <name type="scientific">Marmoricola endophyticus</name>
    <dbReference type="NCBI Taxonomy" id="2040280"/>
    <lineage>
        <taxon>Bacteria</taxon>
        <taxon>Bacillati</taxon>
        <taxon>Actinomycetota</taxon>
        <taxon>Actinomycetes</taxon>
        <taxon>Propionibacteriales</taxon>
        <taxon>Nocardioidaceae</taxon>
        <taxon>Marmoricola</taxon>
    </lineage>
</organism>
<gene>
    <name evidence="2" type="ORF">GCM10011519_07040</name>
</gene>
<proteinExistence type="predicted"/>
<reference evidence="2" key="2">
    <citation type="submission" date="2020-09" db="EMBL/GenBank/DDBJ databases">
        <authorList>
            <person name="Sun Q."/>
            <person name="Zhou Y."/>
        </authorList>
    </citation>
    <scope>NUCLEOTIDE SEQUENCE</scope>
    <source>
        <strain evidence="2">CGMCC 1.16067</strain>
    </source>
</reference>
<reference evidence="2" key="1">
    <citation type="journal article" date="2014" name="Int. J. Syst. Evol. Microbiol.">
        <title>Complete genome sequence of Corynebacterium casei LMG S-19264T (=DSM 44701T), isolated from a smear-ripened cheese.</title>
        <authorList>
            <consortium name="US DOE Joint Genome Institute (JGI-PGF)"/>
            <person name="Walter F."/>
            <person name="Albersmeier A."/>
            <person name="Kalinowski J."/>
            <person name="Ruckert C."/>
        </authorList>
    </citation>
    <scope>NUCLEOTIDE SEQUENCE</scope>
    <source>
        <strain evidence="2">CGMCC 1.16067</strain>
    </source>
</reference>
<dbReference type="EMBL" id="BMKQ01000001">
    <property type="protein sequence ID" value="GGF36127.1"/>
    <property type="molecule type" value="Genomic_DNA"/>
</dbReference>
<evidence type="ECO:0008006" key="4">
    <source>
        <dbReference type="Google" id="ProtNLM"/>
    </source>
</evidence>
<accession>A0A917EZT6</accession>
<sequence>MQPTSGPDDSAVAREAATWGRVEDDGTVHVRTADGERTVGQYAAGSPEEALDFFVRRFVALATEVTLLEERVAAAATSPEQGAEQVKAVREQVVDAPAVGDLDGLVARLDALSPVLAEQRETRRAERAKQKEETRVAKDKVVARAERVAAGTDWRNGANLLRQLLEEWKALPRLDKAADDELWKRFSAARTTYTRARKAHFAEMDEKRAGSQVVKERLIKEAEALSTSTEWGPTSGRYRDLMTQWKAAGPAPKAEDEALWQRFRGAQDVFFHARDEANRAENEEFARNAEVKDALLVEAEALLPIKDLPTAKRTFRDIADRWEDAGKVPRDRMKELEGRIRKVEQALRSAEDAQWTRSDPEKSARADDMVGKLQAAVDALEADLEKARAAGDDKRVAQLESDLAGRRTFLEAAQRTASEFG</sequence>
<keyword evidence="1" id="KW-0175">Coiled coil</keyword>
<evidence type="ECO:0000313" key="3">
    <source>
        <dbReference type="Proteomes" id="UP000649179"/>
    </source>
</evidence>
<evidence type="ECO:0000256" key="1">
    <source>
        <dbReference type="SAM" id="Coils"/>
    </source>
</evidence>
<comment type="caution">
    <text evidence="2">The sequence shown here is derived from an EMBL/GenBank/DDBJ whole genome shotgun (WGS) entry which is preliminary data.</text>
</comment>
<keyword evidence="3" id="KW-1185">Reference proteome</keyword>
<dbReference type="InterPro" id="IPR007139">
    <property type="entry name" value="DUF349"/>
</dbReference>
<dbReference type="Proteomes" id="UP000649179">
    <property type="component" value="Unassembled WGS sequence"/>
</dbReference>
<name>A0A917EZT6_9ACTN</name>
<protein>
    <recommendedName>
        <fullName evidence="4">DUF349 domain-containing protein</fullName>
    </recommendedName>
</protein>
<dbReference type="Pfam" id="PF03993">
    <property type="entry name" value="DUF349"/>
    <property type="match status" value="3"/>
</dbReference>
<dbReference type="AlphaFoldDB" id="A0A917EZT6"/>
<feature type="coiled-coil region" evidence="1">
    <location>
        <begin position="333"/>
        <end position="390"/>
    </location>
</feature>